<organism evidence="1 2">
    <name type="scientific">Brachionus plicatilis</name>
    <name type="common">Marine rotifer</name>
    <name type="synonym">Brachionus muelleri</name>
    <dbReference type="NCBI Taxonomy" id="10195"/>
    <lineage>
        <taxon>Eukaryota</taxon>
        <taxon>Metazoa</taxon>
        <taxon>Spiralia</taxon>
        <taxon>Gnathifera</taxon>
        <taxon>Rotifera</taxon>
        <taxon>Eurotatoria</taxon>
        <taxon>Monogononta</taxon>
        <taxon>Pseudotrocha</taxon>
        <taxon>Ploima</taxon>
        <taxon>Brachionidae</taxon>
        <taxon>Brachionus</taxon>
    </lineage>
</organism>
<dbReference type="PANTHER" id="PTHR47204">
    <property type="entry name" value="OS02G0168900 PROTEIN"/>
    <property type="match status" value="1"/>
</dbReference>
<proteinExistence type="predicted"/>
<dbReference type="InterPro" id="IPR013924">
    <property type="entry name" value="RNase_H2_suC"/>
</dbReference>
<dbReference type="Gene3D" id="2.40.128.680">
    <property type="match status" value="1"/>
</dbReference>
<reference evidence="1 2" key="1">
    <citation type="journal article" date="2018" name="Sci. Rep.">
        <title>Genomic signatures of local adaptation to the degree of environmental predictability in rotifers.</title>
        <authorList>
            <person name="Franch-Gras L."/>
            <person name="Hahn C."/>
            <person name="Garcia-Roger E.M."/>
            <person name="Carmona M.J."/>
            <person name="Serra M."/>
            <person name="Gomez A."/>
        </authorList>
    </citation>
    <scope>NUCLEOTIDE SEQUENCE [LARGE SCALE GENOMIC DNA]</scope>
    <source>
        <strain evidence="1">HYR1</strain>
    </source>
</reference>
<dbReference type="PANTHER" id="PTHR47204:SF1">
    <property type="entry name" value="RIBONUCLEASE H2 SUBUNIT C"/>
    <property type="match status" value="1"/>
</dbReference>
<dbReference type="CDD" id="cd09271">
    <property type="entry name" value="RNase_H2-C"/>
    <property type="match status" value="1"/>
</dbReference>
<protein>
    <submittedName>
        <fullName evidence="1">Ribonuclease H2 subunit C-like</fullName>
    </submittedName>
</protein>
<dbReference type="OrthoDB" id="6222486at2759"/>
<keyword evidence="2" id="KW-1185">Reference proteome</keyword>
<evidence type="ECO:0000313" key="2">
    <source>
        <dbReference type="Proteomes" id="UP000276133"/>
    </source>
</evidence>
<dbReference type="Pfam" id="PF08615">
    <property type="entry name" value="RNase_H2_suC"/>
    <property type="match status" value="1"/>
</dbReference>
<dbReference type="Proteomes" id="UP000276133">
    <property type="component" value="Unassembled WGS sequence"/>
</dbReference>
<name>A0A3M7RD44_BRAPC</name>
<accession>A0A3M7RD44</accession>
<dbReference type="GO" id="GO:0006401">
    <property type="term" value="P:RNA catabolic process"/>
    <property type="evidence" value="ECO:0007669"/>
    <property type="project" value="InterPro"/>
</dbReference>
<evidence type="ECO:0000313" key="1">
    <source>
        <dbReference type="EMBL" id="RNA21215.1"/>
    </source>
</evidence>
<dbReference type="AlphaFoldDB" id="A0A3M7RD44"/>
<sequence length="128" mass="14680">MEHIEFTEPVKTDCQVHLLPFKIQYTGEAHVNSYFSSSTTVKSVDSNKNEIVENSFRGRPLNGIKVNLDKNQEGLIVNDNGEKNYELSGKFRGICSWHLDEPNLTIDKDLLNKTKNEWFNIAKIIHSD</sequence>
<dbReference type="GO" id="GO:0032299">
    <property type="term" value="C:ribonuclease H2 complex"/>
    <property type="evidence" value="ECO:0007669"/>
    <property type="project" value="InterPro"/>
</dbReference>
<dbReference type="EMBL" id="REGN01003710">
    <property type="protein sequence ID" value="RNA21215.1"/>
    <property type="molecule type" value="Genomic_DNA"/>
</dbReference>
<comment type="caution">
    <text evidence="1">The sequence shown here is derived from an EMBL/GenBank/DDBJ whole genome shotgun (WGS) entry which is preliminary data.</text>
</comment>
<gene>
    <name evidence="1" type="ORF">BpHYR1_026244</name>
</gene>